<name>A0A517NUX0_9BACT</name>
<dbReference type="RefSeq" id="WP_145418618.1">
    <property type="nucleotide sequence ID" value="NZ_CP036526.1"/>
</dbReference>
<organism evidence="1 2">
    <name type="scientific">Stieleria marina</name>
    <dbReference type="NCBI Taxonomy" id="1930275"/>
    <lineage>
        <taxon>Bacteria</taxon>
        <taxon>Pseudomonadati</taxon>
        <taxon>Planctomycetota</taxon>
        <taxon>Planctomycetia</taxon>
        <taxon>Pirellulales</taxon>
        <taxon>Pirellulaceae</taxon>
        <taxon>Stieleria</taxon>
    </lineage>
</organism>
<proteinExistence type="predicted"/>
<keyword evidence="2" id="KW-1185">Reference proteome</keyword>
<sequence length="98" mass="10920">MRQFIFGMICGAGLLYVAMHFHVVRGNDGVVLVPKVSNNLSDVYVDIRNFELNDWKEHKPLAAAIMKSSQAHLIEDSAHRAFGDSMRGLVDGLFQSSQ</sequence>
<dbReference type="EMBL" id="CP036526">
    <property type="protein sequence ID" value="QDT10910.1"/>
    <property type="molecule type" value="Genomic_DNA"/>
</dbReference>
<evidence type="ECO:0000313" key="1">
    <source>
        <dbReference type="EMBL" id="QDT10910.1"/>
    </source>
</evidence>
<gene>
    <name evidence="1" type="ORF">K239x_29020</name>
</gene>
<protein>
    <submittedName>
        <fullName evidence="1">Uncharacterized protein</fullName>
    </submittedName>
</protein>
<evidence type="ECO:0000313" key="2">
    <source>
        <dbReference type="Proteomes" id="UP000319817"/>
    </source>
</evidence>
<reference evidence="1 2" key="1">
    <citation type="submission" date="2019-02" db="EMBL/GenBank/DDBJ databases">
        <title>Deep-cultivation of Planctomycetes and their phenomic and genomic characterization uncovers novel biology.</title>
        <authorList>
            <person name="Wiegand S."/>
            <person name="Jogler M."/>
            <person name="Boedeker C."/>
            <person name="Pinto D."/>
            <person name="Vollmers J."/>
            <person name="Rivas-Marin E."/>
            <person name="Kohn T."/>
            <person name="Peeters S.H."/>
            <person name="Heuer A."/>
            <person name="Rast P."/>
            <person name="Oberbeckmann S."/>
            <person name="Bunk B."/>
            <person name="Jeske O."/>
            <person name="Meyerdierks A."/>
            <person name="Storesund J.E."/>
            <person name="Kallscheuer N."/>
            <person name="Luecker S."/>
            <person name="Lage O.M."/>
            <person name="Pohl T."/>
            <person name="Merkel B.J."/>
            <person name="Hornburger P."/>
            <person name="Mueller R.-W."/>
            <person name="Bruemmer F."/>
            <person name="Labrenz M."/>
            <person name="Spormann A.M."/>
            <person name="Op den Camp H."/>
            <person name="Overmann J."/>
            <person name="Amann R."/>
            <person name="Jetten M.S.M."/>
            <person name="Mascher T."/>
            <person name="Medema M.H."/>
            <person name="Devos D.P."/>
            <person name="Kaster A.-K."/>
            <person name="Ovreas L."/>
            <person name="Rohde M."/>
            <person name="Galperin M.Y."/>
            <person name="Jogler C."/>
        </authorList>
    </citation>
    <scope>NUCLEOTIDE SEQUENCE [LARGE SCALE GENOMIC DNA]</scope>
    <source>
        <strain evidence="1 2">K23_9</strain>
    </source>
</reference>
<dbReference type="Proteomes" id="UP000319817">
    <property type="component" value="Chromosome"/>
</dbReference>
<dbReference type="OrthoDB" id="214626at2"/>
<dbReference type="AlphaFoldDB" id="A0A517NUX0"/>
<accession>A0A517NUX0</accession>